<organism evidence="2">
    <name type="scientific">Chromera velia CCMP2878</name>
    <dbReference type="NCBI Taxonomy" id="1169474"/>
    <lineage>
        <taxon>Eukaryota</taxon>
        <taxon>Sar</taxon>
        <taxon>Alveolata</taxon>
        <taxon>Colpodellida</taxon>
        <taxon>Chromeraceae</taxon>
        <taxon>Chromera</taxon>
    </lineage>
</organism>
<reference evidence="2" key="1">
    <citation type="submission" date="2014-11" db="EMBL/GenBank/DDBJ databases">
        <authorList>
            <person name="Otto D Thomas"/>
            <person name="Naeem Raeece"/>
        </authorList>
    </citation>
    <scope>NUCLEOTIDE SEQUENCE</scope>
</reference>
<dbReference type="VEuPathDB" id="CryptoDB:Cvel_5593"/>
<proteinExistence type="predicted"/>
<accession>A0A0G4H333</accession>
<sequence length="494" mass="54413">MTFKAPAWEERSFDCSAERCVNESLCSSLTCNSFIPELLVPFLGANYNVVFRLVSRDFHDAGSGVLRHRRSSYKILFDSVDLLRWASFDHSARRKLDPDVLLRASGNLNSFPSFQYLLLKGESRCKDSSPLKSIEQSLQILCALKGAAASNHVEFLEYYSCHEANVVSPFFSACKPISSHLWTSVAHVAVSSGSLDALRWMYNRGLMKRSDFASINLHHVKALDGETLSFLEAHGLERQQALSAAAQFGLLGVLEEAHNNFELVTNLSPFAALGGQIEVLEWMEGLQLGGTNTQTFDLYTSAAAAGGGQLETLKWLRSRPTPCPWSTRVFSAAALNGHLGLMEWTDQCRPNFLPSLACASAAGQSGSVKTLQWVQRKVAAGEWWTASVLQTATKNLCSLVRLPESGSKNSPSSSLEMRPDSPPSPSPTSKRPLWVQYENFGEFMQVVEDKLAVVKWLLDQAGPPSPAAHESQQGVMDRAWRLVETLGSAFEESE</sequence>
<dbReference type="PANTHER" id="PTHR46586">
    <property type="entry name" value="ANKYRIN REPEAT-CONTAINING PROTEIN"/>
    <property type="match status" value="1"/>
</dbReference>
<dbReference type="PANTHER" id="PTHR46586:SF3">
    <property type="entry name" value="ANKYRIN REPEAT-CONTAINING PROTEIN"/>
    <property type="match status" value="1"/>
</dbReference>
<dbReference type="AlphaFoldDB" id="A0A0G4H333"/>
<dbReference type="InterPro" id="IPR052050">
    <property type="entry name" value="SecEffector_AnkRepeat"/>
</dbReference>
<feature type="compositionally biased region" description="Low complexity" evidence="1">
    <location>
        <begin position="405"/>
        <end position="414"/>
    </location>
</feature>
<gene>
    <name evidence="2" type="ORF">Cvel_5593</name>
</gene>
<evidence type="ECO:0000256" key="1">
    <source>
        <dbReference type="SAM" id="MobiDB-lite"/>
    </source>
</evidence>
<dbReference type="EMBL" id="CDMZ01001809">
    <property type="protein sequence ID" value="CEM37847.1"/>
    <property type="molecule type" value="Genomic_DNA"/>
</dbReference>
<protein>
    <submittedName>
        <fullName evidence="2">Uncharacterized protein</fullName>
    </submittedName>
</protein>
<feature type="region of interest" description="Disordered" evidence="1">
    <location>
        <begin position="403"/>
        <end position="430"/>
    </location>
</feature>
<evidence type="ECO:0000313" key="2">
    <source>
        <dbReference type="EMBL" id="CEM37847.1"/>
    </source>
</evidence>
<name>A0A0G4H333_9ALVE</name>